<proteinExistence type="predicted"/>
<dbReference type="SUPFAM" id="SSF55874">
    <property type="entry name" value="ATPase domain of HSP90 chaperone/DNA topoisomerase II/histidine kinase"/>
    <property type="match status" value="1"/>
</dbReference>
<sequence length="512" mass="56334">MTGPIADELPYDPAPPGASAMLESLRGIGYSPAAAIADLIDNCIAAGARRVRVDFEWRGPSSIVRIIDNGRGMDRAALIEAMRPAGRHPLAPRPPDDLGRFSLGLKSASLSQGSLLAVASKVEGGGLEARYWDLKYIEDVDSWKLLRGMPPEIASDADILGKQRHGTVVVIARLDRMLAGKLNDDPIDRDRFLKLARTVEHHLAMTFHRYLEGVDPRLIITINGEDDAQKIRPWDPFISDHRATTPTPVETIEHSGGSVEIQGFVLPHRDRMTSAEFAKAEGPGGWQAHEGFFVYRGRRLLVAGGWLGLGPGRGWAQTGVHRLARIRLDLPTSGDLDWKVDIRKSIAVPPPSLRGRLQSLAENVRRDAREIFAHRAGVSRRKPGQPVVRAWTPIHTSRGVTYRVDRSHPSVRHALDAVGDRRHLIEEMLAVIEATVPVQRIWIDVSETADFTAPKAAATPSVEENAALTSLYHHMRTELKLGADEARARLLGLEPFSSYPDAVQKLPDEIGT</sequence>
<reference evidence="2" key="1">
    <citation type="submission" date="2016-08" db="EMBL/GenBank/DDBJ databases">
        <authorList>
            <person name="Varghese N."/>
            <person name="Submissions Spin"/>
        </authorList>
    </citation>
    <scope>NUCLEOTIDE SEQUENCE [LARGE SCALE GENOMIC DNA]</scope>
    <source>
        <strain evidence="2">HAMBI 2975</strain>
    </source>
</reference>
<dbReference type="Gene3D" id="3.30.565.10">
    <property type="entry name" value="Histidine kinase-like ATPase, C-terminal domain"/>
    <property type="match status" value="1"/>
</dbReference>
<dbReference type="EMBL" id="FMAG01000003">
    <property type="protein sequence ID" value="SCB30719.1"/>
    <property type="molecule type" value="Genomic_DNA"/>
</dbReference>
<dbReference type="Pfam" id="PF13589">
    <property type="entry name" value="HATPase_c_3"/>
    <property type="match status" value="1"/>
</dbReference>
<accession>A0A1C3VSL8</accession>
<keyword evidence="2" id="KW-1185">Reference proteome</keyword>
<evidence type="ECO:0000313" key="2">
    <source>
        <dbReference type="Proteomes" id="UP000199101"/>
    </source>
</evidence>
<dbReference type="InterPro" id="IPR036890">
    <property type="entry name" value="HATPase_C_sf"/>
</dbReference>
<dbReference type="AlphaFoldDB" id="A0A1C3VSL8"/>
<gene>
    <name evidence="1" type="ORF">GA0061103_4310</name>
</gene>
<organism evidence="1 2">
    <name type="scientific">Rhizobium multihospitium</name>
    <dbReference type="NCBI Taxonomy" id="410764"/>
    <lineage>
        <taxon>Bacteria</taxon>
        <taxon>Pseudomonadati</taxon>
        <taxon>Pseudomonadota</taxon>
        <taxon>Alphaproteobacteria</taxon>
        <taxon>Hyphomicrobiales</taxon>
        <taxon>Rhizobiaceae</taxon>
        <taxon>Rhizobium/Agrobacterium group</taxon>
        <taxon>Rhizobium</taxon>
    </lineage>
</organism>
<keyword evidence="1" id="KW-0418">Kinase</keyword>
<dbReference type="STRING" id="410764.GA0061103_4310"/>
<name>A0A1C3VSL8_9HYPH</name>
<dbReference type="GO" id="GO:0016301">
    <property type="term" value="F:kinase activity"/>
    <property type="evidence" value="ECO:0007669"/>
    <property type="project" value="UniProtKB-KW"/>
</dbReference>
<dbReference type="Proteomes" id="UP000199101">
    <property type="component" value="Unassembled WGS sequence"/>
</dbReference>
<evidence type="ECO:0000313" key="1">
    <source>
        <dbReference type="EMBL" id="SCB30719.1"/>
    </source>
</evidence>
<dbReference type="OrthoDB" id="9813438at2"/>
<protein>
    <submittedName>
        <fullName evidence="1">Histidine kinase-, DNA gyrase B-, and HSP90-like ATPase</fullName>
    </submittedName>
</protein>
<keyword evidence="1" id="KW-0808">Transferase</keyword>